<comment type="caution">
    <text evidence="3">The sequence shown here is derived from an EMBL/GenBank/DDBJ whole genome shotgun (WGS) entry which is preliminary data.</text>
</comment>
<evidence type="ECO:0008006" key="5">
    <source>
        <dbReference type="Google" id="ProtNLM"/>
    </source>
</evidence>
<accession>A0A224XAM6</accession>
<dbReference type="InterPro" id="IPR025580">
    <property type="entry name" value="Gp46"/>
</dbReference>
<protein>
    <recommendedName>
        <fullName evidence="5">DUF4355 domain-containing protein</fullName>
    </recommendedName>
</protein>
<reference evidence="4" key="1">
    <citation type="submission" date="2017-08" db="EMBL/GenBank/DDBJ databases">
        <title>Draft genome sequence of Lactococcus sp. strain Rs-Y01, isolated from the gut of the lower termite Reticulitermes speratus.</title>
        <authorList>
            <person name="Ohkuma M."/>
            <person name="Yuki M."/>
        </authorList>
    </citation>
    <scope>NUCLEOTIDE SEQUENCE [LARGE SCALE GENOMIC DNA]</scope>
    <source>
        <strain evidence="4">Rs-Y01</strain>
    </source>
</reference>
<dbReference type="EMBL" id="BEDT01000001">
    <property type="protein sequence ID" value="GAX46775.1"/>
    <property type="molecule type" value="Genomic_DNA"/>
</dbReference>
<organism evidence="3 4">
    <name type="scientific">Pseudolactococcus reticulitermitis</name>
    <dbReference type="NCBI Taxonomy" id="2025039"/>
    <lineage>
        <taxon>Bacteria</taxon>
        <taxon>Bacillati</taxon>
        <taxon>Bacillota</taxon>
        <taxon>Bacilli</taxon>
        <taxon>Lactobacillales</taxon>
        <taxon>Streptococcaceae</taxon>
        <taxon>Pseudolactococcus</taxon>
    </lineage>
</organism>
<feature type="compositionally biased region" description="Gly residues" evidence="2">
    <location>
        <begin position="18"/>
        <end position="38"/>
    </location>
</feature>
<dbReference type="RefSeq" id="WP_094783845.1">
    <property type="nucleotide sequence ID" value="NZ_BEDT01000001.1"/>
</dbReference>
<name>A0A224XAM6_9LACT</name>
<keyword evidence="4" id="KW-1185">Reference proteome</keyword>
<dbReference type="Proteomes" id="UP000218689">
    <property type="component" value="Unassembled WGS sequence"/>
</dbReference>
<feature type="coiled-coil region" evidence="1">
    <location>
        <begin position="77"/>
        <end position="124"/>
    </location>
</feature>
<sequence length="219" mass="23869">MLDEKRFKFRLFDEGAEGADGGGTPPEGTGANSGGAEGGISKEEHEKLLQAETDRRVTQALEKSRADNQKAIDAAVADALRQAKLSKEDREAEAQQKAQQAQAQKEAELSKRELTLEAKELLVEKGLNKEFINVLNFESQESMTASIDAISEFVIKEIASGIENGVKKRLADSAINPAGGAKGTATATKESFAKMSYEQKTELYNNNRELYNSLSQQNK</sequence>
<feature type="region of interest" description="Disordered" evidence="2">
    <location>
        <begin position="10"/>
        <end position="44"/>
    </location>
</feature>
<evidence type="ECO:0000313" key="3">
    <source>
        <dbReference type="EMBL" id="GAX46775.1"/>
    </source>
</evidence>
<dbReference type="Pfam" id="PF14265">
    <property type="entry name" value="DUF4355"/>
    <property type="match status" value="1"/>
</dbReference>
<dbReference type="AlphaFoldDB" id="A0A224XAM6"/>
<evidence type="ECO:0000313" key="4">
    <source>
        <dbReference type="Proteomes" id="UP000218689"/>
    </source>
</evidence>
<keyword evidence="1" id="KW-0175">Coiled coil</keyword>
<evidence type="ECO:0000256" key="2">
    <source>
        <dbReference type="SAM" id="MobiDB-lite"/>
    </source>
</evidence>
<evidence type="ECO:0000256" key="1">
    <source>
        <dbReference type="SAM" id="Coils"/>
    </source>
</evidence>
<gene>
    <name evidence="3" type="ORF">RsY01_354</name>
</gene>
<proteinExistence type="predicted"/>